<keyword evidence="5" id="KW-0547">Nucleotide-binding</keyword>
<evidence type="ECO:0000256" key="10">
    <source>
        <dbReference type="PROSITE-ProRule" id="PRU00169"/>
    </source>
</evidence>
<dbReference type="GO" id="GO:0005886">
    <property type="term" value="C:plasma membrane"/>
    <property type="evidence" value="ECO:0007669"/>
    <property type="project" value="UniProtKB-SubCell"/>
</dbReference>
<proteinExistence type="predicted"/>
<keyword evidence="8" id="KW-0902">Two-component regulatory system</keyword>
<reference evidence="13" key="1">
    <citation type="submission" date="2016-10" db="EMBL/GenBank/DDBJ databases">
        <authorList>
            <person name="Varghese N."/>
            <person name="Submissions S."/>
        </authorList>
    </citation>
    <scope>NUCLEOTIDE SEQUENCE [LARGE SCALE GENOMIC DNA]</scope>
    <source>
        <strain evidence="13">JS21-1</strain>
    </source>
</reference>
<evidence type="ECO:0000256" key="7">
    <source>
        <dbReference type="ARBA" id="ARBA00022989"/>
    </source>
</evidence>
<protein>
    <submittedName>
        <fullName evidence="12">Response regulator receiver domain-containing protein</fullName>
    </submittedName>
</protein>
<dbReference type="SMART" id="SM00448">
    <property type="entry name" value="REC"/>
    <property type="match status" value="1"/>
</dbReference>
<dbReference type="InterPro" id="IPR011006">
    <property type="entry name" value="CheY-like_superfamily"/>
</dbReference>
<keyword evidence="3 10" id="KW-0597">Phosphoprotein</keyword>
<dbReference type="Gene3D" id="3.40.50.2300">
    <property type="match status" value="1"/>
</dbReference>
<dbReference type="PANTHER" id="PTHR45339:SF1">
    <property type="entry name" value="HYBRID SIGNAL TRANSDUCTION HISTIDINE KINASE J"/>
    <property type="match status" value="1"/>
</dbReference>
<evidence type="ECO:0000256" key="6">
    <source>
        <dbReference type="ARBA" id="ARBA00022840"/>
    </source>
</evidence>
<sequence length="220" mass="23464">MLTYPKVVVADDEIINIRFLEHCLTHAGWQVMSAQDGQQAVDLVASQRPDLVMLDINMPVLDGWQAAAAIRGSSGAAAGMPIIAFTSLRVGEDELRRRGFDGCLSKPCDPAHLVQEVARWRPGGELGGVERLAAVFAPAELDALIKRLRDQLAEAIANAPDPATAHRIAGAAGTLGFAQVSESWLALSTGEDSARARAYADARRAIAAIDRRLCADRVTG</sequence>
<accession>A0A1H7L2S1</accession>
<evidence type="ECO:0000313" key="13">
    <source>
        <dbReference type="Proteomes" id="UP000199214"/>
    </source>
</evidence>
<keyword evidence="7" id="KW-1133">Transmembrane helix</keyword>
<evidence type="ECO:0000256" key="8">
    <source>
        <dbReference type="ARBA" id="ARBA00023012"/>
    </source>
</evidence>
<dbReference type="Proteomes" id="UP000199214">
    <property type="component" value="Unassembled WGS sequence"/>
</dbReference>
<evidence type="ECO:0000256" key="5">
    <source>
        <dbReference type="ARBA" id="ARBA00022741"/>
    </source>
</evidence>
<dbReference type="SUPFAM" id="SSF47226">
    <property type="entry name" value="Histidine-containing phosphotransfer domain, HPT domain"/>
    <property type="match status" value="1"/>
</dbReference>
<keyword evidence="9" id="KW-0472">Membrane</keyword>
<evidence type="ECO:0000256" key="1">
    <source>
        <dbReference type="ARBA" id="ARBA00004651"/>
    </source>
</evidence>
<comment type="subcellular location">
    <subcellularLocation>
        <location evidence="1">Cell membrane</location>
        <topology evidence="1">Multi-pass membrane protein</topology>
    </subcellularLocation>
</comment>
<keyword evidence="2" id="KW-1003">Cell membrane</keyword>
<dbReference type="STRING" id="1855283.SAMN05216382_1130"/>
<feature type="modified residue" description="4-aspartylphosphate" evidence="10">
    <location>
        <position position="55"/>
    </location>
</feature>
<dbReference type="AlphaFoldDB" id="A0A1H7L2S1"/>
<dbReference type="InterPro" id="IPR001789">
    <property type="entry name" value="Sig_transdc_resp-reg_receiver"/>
</dbReference>
<dbReference type="PANTHER" id="PTHR45339">
    <property type="entry name" value="HYBRID SIGNAL TRANSDUCTION HISTIDINE KINASE J"/>
    <property type="match status" value="1"/>
</dbReference>
<keyword evidence="6" id="KW-0067">ATP-binding</keyword>
<dbReference type="EMBL" id="FNZZ01000002">
    <property type="protein sequence ID" value="SEK92996.1"/>
    <property type="molecule type" value="Genomic_DNA"/>
</dbReference>
<dbReference type="PROSITE" id="PS50110">
    <property type="entry name" value="RESPONSE_REGULATORY"/>
    <property type="match status" value="1"/>
</dbReference>
<organism evidence="12 13">
    <name type="scientific">Sphingomonas palmae</name>
    <dbReference type="NCBI Taxonomy" id="1855283"/>
    <lineage>
        <taxon>Bacteria</taxon>
        <taxon>Pseudomonadati</taxon>
        <taxon>Pseudomonadota</taxon>
        <taxon>Alphaproteobacteria</taxon>
        <taxon>Sphingomonadales</taxon>
        <taxon>Sphingomonadaceae</taxon>
        <taxon>Sphingomonas</taxon>
    </lineage>
</organism>
<dbReference type="RefSeq" id="WP_177171545.1">
    <property type="nucleotide sequence ID" value="NZ_FNZZ01000002.1"/>
</dbReference>
<dbReference type="SUPFAM" id="SSF52172">
    <property type="entry name" value="CheY-like"/>
    <property type="match status" value="1"/>
</dbReference>
<evidence type="ECO:0000256" key="9">
    <source>
        <dbReference type="ARBA" id="ARBA00023136"/>
    </source>
</evidence>
<dbReference type="GO" id="GO:0000160">
    <property type="term" value="P:phosphorelay signal transduction system"/>
    <property type="evidence" value="ECO:0007669"/>
    <property type="project" value="UniProtKB-KW"/>
</dbReference>
<keyword evidence="13" id="KW-1185">Reference proteome</keyword>
<evidence type="ECO:0000256" key="3">
    <source>
        <dbReference type="ARBA" id="ARBA00022553"/>
    </source>
</evidence>
<dbReference type="Pfam" id="PF00072">
    <property type="entry name" value="Response_reg"/>
    <property type="match status" value="1"/>
</dbReference>
<gene>
    <name evidence="12" type="ORF">SAMN05216382_1130</name>
</gene>
<evidence type="ECO:0000256" key="2">
    <source>
        <dbReference type="ARBA" id="ARBA00022475"/>
    </source>
</evidence>
<dbReference type="GO" id="GO:0005524">
    <property type="term" value="F:ATP binding"/>
    <property type="evidence" value="ECO:0007669"/>
    <property type="project" value="UniProtKB-KW"/>
</dbReference>
<dbReference type="CDD" id="cd17546">
    <property type="entry name" value="REC_hyHK_CKI1_RcsC-like"/>
    <property type="match status" value="1"/>
</dbReference>
<dbReference type="InterPro" id="IPR036641">
    <property type="entry name" value="HPT_dom_sf"/>
</dbReference>
<name>A0A1H7L2S1_9SPHN</name>
<keyword evidence="4" id="KW-0812">Transmembrane</keyword>
<evidence type="ECO:0000259" key="11">
    <source>
        <dbReference type="PROSITE" id="PS50110"/>
    </source>
</evidence>
<feature type="domain" description="Response regulatory" evidence="11">
    <location>
        <begin position="6"/>
        <end position="121"/>
    </location>
</feature>
<evidence type="ECO:0000256" key="4">
    <source>
        <dbReference type="ARBA" id="ARBA00022692"/>
    </source>
</evidence>
<evidence type="ECO:0000313" key="12">
    <source>
        <dbReference type="EMBL" id="SEK92996.1"/>
    </source>
</evidence>